<reference evidence="3" key="1">
    <citation type="journal article" date="2023" name="G3 (Bethesda)">
        <title>A reference genome for the long-term kleptoplast-retaining sea slug Elysia crispata morphotype clarki.</title>
        <authorList>
            <person name="Eastman K.E."/>
            <person name="Pendleton A.L."/>
            <person name="Shaikh M.A."/>
            <person name="Suttiyut T."/>
            <person name="Ogas R."/>
            <person name="Tomko P."/>
            <person name="Gavelis G."/>
            <person name="Widhalm J.R."/>
            <person name="Wisecaver J.H."/>
        </authorList>
    </citation>
    <scope>NUCLEOTIDE SEQUENCE</scope>
    <source>
        <strain evidence="3">ECLA1</strain>
    </source>
</reference>
<organism evidence="3 4">
    <name type="scientific">Elysia crispata</name>
    <name type="common">lettuce slug</name>
    <dbReference type="NCBI Taxonomy" id="231223"/>
    <lineage>
        <taxon>Eukaryota</taxon>
        <taxon>Metazoa</taxon>
        <taxon>Spiralia</taxon>
        <taxon>Lophotrochozoa</taxon>
        <taxon>Mollusca</taxon>
        <taxon>Gastropoda</taxon>
        <taxon>Heterobranchia</taxon>
        <taxon>Euthyneura</taxon>
        <taxon>Panpulmonata</taxon>
        <taxon>Sacoglossa</taxon>
        <taxon>Placobranchoidea</taxon>
        <taxon>Plakobranchidae</taxon>
        <taxon>Elysia</taxon>
    </lineage>
</organism>
<keyword evidence="2" id="KW-0472">Membrane</keyword>
<feature type="compositionally biased region" description="Pro residues" evidence="1">
    <location>
        <begin position="118"/>
        <end position="135"/>
    </location>
</feature>
<dbReference type="Proteomes" id="UP001283361">
    <property type="component" value="Unassembled WGS sequence"/>
</dbReference>
<feature type="transmembrane region" description="Helical" evidence="2">
    <location>
        <begin position="292"/>
        <end position="314"/>
    </location>
</feature>
<feature type="transmembrane region" description="Helical" evidence="2">
    <location>
        <begin position="352"/>
        <end position="372"/>
    </location>
</feature>
<feature type="transmembrane region" description="Helical" evidence="2">
    <location>
        <begin position="532"/>
        <end position="553"/>
    </location>
</feature>
<evidence type="ECO:0000256" key="1">
    <source>
        <dbReference type="SAM" id="MobiDB-lite"/>
    </source>
</evidence>
<sequence length="955" mass="104889">MTVALATSQPSVKKQCVLTLVPPDGVIQVGASEARTKFHTNTTTGVGIRPARGTTNWNSAMEQNRQQTYSNAASNYINTNSGGGGAAKGMPTIVEISEHSTPSSGYNSPAPSFNQQHPSPPNHPPPPPPPPPPPSTITQRENEILTVDRKWKVELEIAHRLSTKDESSRLVPVAKWLATILMGSGVLFLLLASKISFLALSSLLGKHRPEKAVDSTNKNDWARYTGQMLMIYLVLLITYGLLVLRAVKNGLCSRSSPWPKATAIVACVVAGTLEPLGLLLLALKIVPAYGPGLAVLVLACSVFLSAAAASFLTCAGYGDGARAGGLTGLATLLLLVGLGGTIYMAFHCDSSVVNLLHLAGCLLSLNVAWLPWLQHHTNESNEVFLENNADNFRQANFGSSVSTIGSNDSISGAGSTMSSTSSATTGYGPSSDSIHMYAPSNSMSSRAGAQTSRRIPADANRRTKFYKKATWKASLILHVTKVIMASLFCFIFFYVDVAATGFPLKASFSSNMHEAFLNGWNFSKSISSVQTYWMLGWNLISSLAGYVLVLIVLHTNMQKGSLGLPLVLSLPIALLIVSVNDFCDSVTAHSAVCHQYVAPLKYLIPTTVALVLGQLLSFGKQVFVKGHVSLLKETELFWSPGYSTAALDSWVLLNWKQSLRAGKLGIRAAAKPPKMRVYICTTMYREVSGTYRLDNTKPPKMRVYICTTMYSKVGGTYRLDNTKPPKMRVYICTTMYSKVGGTYRLNNTKPPKMRVYICTTMCREVGGTHRLNNTKPPKMRVYICTTMCREVGGTYRLNTTKPPKMRVYICTTMYSKVGGTYRLNNTKPPKMRVYICTTMYREVGGTYRLNNTKPPKMRVYICTTMYSKVGGTYRLNNTKPPKMRVYICTTMYREVGGTYRLNNTKPPKMRVYICTTMYREVSGTYRLDNTKPPKMRVYICTTMYREVGGTQRGTE</sequence>
<feature type="transmembrane region" description="Helical" evidence="2">
    <location>
        <begin position="176"/>
        <end position="204"/>
    </location>
</feature>
<dbReference type="EMBL" id="JAWDGP010000473">
    <property type="protein sequence ID" value="KAK3800228.1"/>
    <property type="molecule type" value="Genomic_DNA"/>
</dbReference>
<gene>
    <name evidence="3" type="ORF">RRG08_017204</name>
</gene>
<proteinExistence type="predicted"/>
<keyword evidence="2" id="KW-1133">Transmembrane helix</keyword>
<keyword evidence="2" id="KW-0812">Transmembrane</keyword>
<dbReference type="SUPFAM" id="SSF101447">
    <property type="entry name" value="Formin homology 2 domain (FH2 domain)"/>
    <property type="match status" value="1"/>
</dbReference>
<feature type="transmembrane region" description="Helical" evidence="2">
    <location>
        <begin position="475"/>
        <end position="495"/>
    </location>
</feature>
<protein>
    <submittedName>
        <fullName evidence="3">Uncharacterized protein</fullName>
    </submittedName>
</protein>
<name>A0AAE1B5X1_9GAST</name>
<feature type="compositionally biased region" description="Polar residues" evidence="1">
    <location>
        <begin position="99"/>
        <end position="113"/>
    </location>
</feature>
<feature type="transmembrane region" description="Helical" evidence="2">
    <location>
        <begin position="264"/>
        <end position="286"/>
    </location>
</feature>
<comment type="caution">
    <text evidence="3">The sequence shown here is derived from an EMBL/GenBank/DDBJ whole genome shotgun (WGS) entry which is preliminary data.</text>
</comment>
<evidence type="ECO:0000313" key="3">
    <source>
        <dbReference type="EMBL" id="KAK3800228.1"/>
    </source>
</evidence>
<feature type="transmembrane region" description="Helical" evidence="2">
    <location>
        <begin position="326"/>
        <end position="346"/>
    </location>
</feature>
<feature type="transmembrane region" description="Helical" evidence="2">
    <location>
        <begin position="560"/>
        <end position="579"/>
    </location>
</feature>
<accession>A0AAE1B5X1</accession>
<dbReference type="AlphaFoldDB" id="A0AAE1B5X1"/>
<keyword evidence="4" id="KW-1185">Reference proteome</keyword>
<feature type="region of interest" description="Disordered" evidence="1">
    <location>
        <begin position="98"/>
        <end position="138"/>
    </location>
</feature>
<feature type="transmembrane region" description="Helical" evidence="2">
    <location>
        <begin position="224"/>
        <end position="244"/>
    </location>
</feature>
<evidence type="ECO:0000256" key="2">
    <source>
        <dbReference type="SAM" id="Phobius"/>
    </source>
</evidence>
<evidence type="ECO:0000313" key="4">
    <source>
        <dbReference type="Proteomes" id="UP001283361"/>
    </source>
</evidence>